<dbReference type="KEGG" id="mbry:B1812_08805"/>
<evidence type="ECO:0008006" key="3">
    <source>
        <dbReference type="Google" id="ProtNLM"/>
    </source>
</evidence>
<keyword evidence="2" id="KW-1185">Reference proteome</keyword>
<accession>A0A1W6MU85</accession>
<evidence type="ECO:0000313" key="2">
    <source>
        <dbReference type="Proteomes" id="UP000193978"/>
    </source>
</evidence>
<dbReference type="RefSeq" id="WP_085771252.1">
    <property type="nucleotide sequence ID" value="NZ_AP027149.1"/>
</dbReference>
<dbReference type="OrthoDB" id="7351393at2"/>
<organism evidence="1 2">
    <name type="scientific">Methylocystis bryophila</name>
    <dbReference type="NCBI Taxonomy" id="655015"/>
    <lineage>
        <taxon>Bacteria</taxon>
        <taxon>Pseudomonadati</taxon>
        <taxon>Pseudomonadota</taxon>
        <taxon>Alphaproteobacteria</taxon>
        <taxon>Hyphomicrobiales</taxon>
        <taxon>Methylocystaceae</taxon>
        <taxon>Methylocystis</taxon>
    </lineage>
</organism>
<gene>
    <name evidence="1" type="ORF">B1812_08805</name>
</gene>
<dbReference type="InterPro" id="IPR007523">
    <property type="entry name" value="NDUFAF3/AAMDC"/>
</dbReference>
<dbReference type="PANTHER" id="PTHR21192:SF2">
    <property type="entry name" value="NADH DEHYDROGENASE [UBIQUINONE] 1 ALPHA SUBCOMPLEX ASSEMBLY FACTOR 3"/>
    <property type="match status" value="1"/>
</dbReference>
<dbReference type="Proteomes" id="UP000193978">
    <property type="component" value="Chromosome"/>
</dbReference>
<dbReference type="InterPro" id="IPR036748">
    <property type="entry name" value="MTH938-like_sf"/>
</dbReference>
<reference evidence="1 2" key="1">
    <citation type="submission" date="2017-02" db="EMBL/GenBank/DDBJ databases">
        <authorList>
            <person name="Peterson S.W."/>
        </authorList>
    </citation>
    <scope>NUCLEOTIDE SEQUENCE [LARGE SCALE GENOMIC DNA]</scope>
    <source>
        <strain evidence="1 2">S285</strain>
    </source>
</reference>
<dbReference type="STRING" id="655015.B1812_08805"/>
<protein>
    <recommendedName>
        <fullName evidence="3">Mth938-like domain-containing protein</fullName>
    </recommendedName>
</protein>
<dbReference type="EMBL" id="CP019948">
    <property type="protein sequence ID" value="ARN81164.1"/>
    <property type="molecule type" value="Genomic_DNA"/>
</dbReference>
<dbReference type="SUPFAM" id="SSF64076">
    <property type="entry name" value="MTH938-like"/>
    <property type="match status" value="1"/>
</dbReference>
<dbReference type="PANTHER" id="PTHR21192">
    <property type="entry name" value="NUCLEAR PROTEIN E3-3"/>
    <property type="match status" value="1"/>
</dbReference>
<dbReference type="AlphaFoldDB" id="A0A1W6MU85"/>
<name>A0A1W6MU85_9HYPH</name>
<dbReference type="CDD" id="cd00248">
    <property type="entry name" value="Mth938-like"/>
    <property type="match status" value="1"/>
</dbReference>
<dbReference type="Gene3D" id="3.40.1230.10">
    <property type="entry name" value="MTH938-like"/>
    <property type="match status" value="1"/>
</dbReference>
<sequence length="122" mass="12632">MTQGAGFVPGLHKIDDYGNGGFRFAGMSHRGSVFASPAGVRALPLTSAEEIDAATLDLAIAEHVDLLIVGTGETLRPLSAALRSRLRAAGVGCETMATGAAVRAYNMLVEESRHLAALLIAV</sequence>
<dbReference type="Pfam" id="PF04430">
    <property type="entry name" value="DUF498"/>
    <property type="match status" value="1"/>
</dbReference>
<evidence type="ECO:0000313" key="1">
    <source>
        <dbReference type="EMBL" id="ARN81164.1"/>
    </source>
</evidence>
<proteinExistence type="predicted"/>